<dbReference type="AlphaFoldDB" id="A0A6J4VS88"/>
<accession>A0A6J4VS88</accession>
<proteinExistence type="predicted"/>
<gene>
    <name evidence="1" type="ORF">AVDCRST_MAG81-3892</name>
</gene>
<evidence type="ECO:0000313" key="1">
    <source>
        <dbReference type="EMBL" id="CAA9586458.1"/>
    </source>
</evidence>
<protein>
    <submittedName>
        <fullName evidence="1">Uncharacterized protein</fullName>
    </submittedName>
</protein>
<reference evidence="1" key="1">
    <citation type="submission" date="2020-02" db="EMBL/GenBank/DDBJ databases">
        <authorList>
            <person name="Meier V. D."/>
        </authorList>
    </citation>
    <scope>NUCLEOTIDE SEQUENCE</scope>
    <source>
        <strain evidence="1">AVDCRST_MAG81</strain>
    </source>
</reference>
<name>A0A6J4VS88_9CYAN</name>
<organism evidence="1">
    <name type="scientific">uncultured Synechococcales cyanobacterium</name>
    <dbReference type="NCBI Taxonomy" id="1936017"/>
    <lineage>
        <taxon>Bacteria</taxon>
        <taxon>Bacillati</taxon>
        <taxon>Cyanobacteriota</taxon>
        <taxon>Cyanophyceae</taxon>
        <taxon>Synechococcales</taxon>
        <taxon>environmental samples</taxon>
    </lineage>
</organism>
<dbReference type="EMBL" id="CADCWO010000204">
    <property type="protein sequence ID" value="CAA9586458.1"/>
    <property type="molecule type" value="Genomic_DNA"/>
</dbReference>
<sequence length="117" mass="12571">MDYLLASWPVALLPQEFSSLGRRLADPKISYIHAKAKAALAFCPDQPLGKPTRGLATDCWGSQWVDPRKSVLGLFAQVAAFLRTIGLKSNLNSLQPETSPAPNKGLARVGVELGVAQ</sequence>